<name>A0AAN5IFI8_9BILA</name>
<dbReference type="Proteomes" id="UP001328107">
    <property type="component" value="Unassembled WGS sequence"/>
</dbReference>
<comment type="caution">
    <text evidence="2">The sequence shown here is derived from an EMBL/GenBank/DDBJ whole genome shotgun (WGS) entry which is preliminary data.</text>
</comment>
<evidence type="ECO:0000256" key="1">
    <source>
        <dbReference type="SAM" id="MobiDB-lite"/>
    </source>
</evidence>
<organism evidence="2 3">
    <name type="scientific">Pristionchus mayeri</name>
    <dbReference type="NCBI Taxonomy" id="1317129"/>
    <lineage>
        <taxon>Eukaryota</taxon>
        <taxon>Metazoa</taxon>
        <taxon>Ecdysozoa</taxon>
        <taxon>Nematoda</taxon>
        <taxon>Chromadorea</taxon>
        <taxon>Rhabditida</taxon>
        <taxon>Rhabditina</taxon>
        <taxon>Diplogasteromorpha</taxon>
        <taxon>Diplogasteroidea</taxon>
        <taxon>Neodiplogasteridae</taxon>
        <taxon>Pristionchus</taxon>
    </lineage>
</organism>
<protein>
    <submittedName>
        <fullName evidence="2">Uncharacterized protein</fullName>
    </submittedName>
</protein>
<dbReference type="EMBL" id="BTRK01000006">
    <property type="protein sequence ID" value="GMR61036.1"/>
    <property type="molecule type" value="Genomic_DNA"/>
</dbReference>
<gene>
    <name evidence="2" type="ORF">PMAYCL1PPCAC_31231</name>
</gene>
<keyword evidence="3" id="KW-1185">Reference proteome</keyword>
<sequence>TSSTDYEKTVSTASMPTTTATSTASTSSSDGTTTTTPTPFPNWFGEVEKGPTLICNATLCLCPNGKELRVNCMSKIITAYGLFPKDGLRMVRGEDVENVYAMVEEKILSVKCMSSHRAVFAPTCPLAIVFSGGYTERAACETEIYKTTNYRGKKCTDSSPMQAATCGSEGYLCGKVSWRIGSVYC</sequence>
<dbReference type="AlphaFoldDB" id="A0AAN5IFI8"/>
<feature type="region of interest" description="Disordered" evidence="1">
    <location>
        <begin position="1"/>
        <end position="42"/>
    </location>
</feature>
<feature type="non-terminal residue" evidence="2">
    <location>
        <position position="1"/>
    </location>
</feature>
<evidence type="ECO:0000313" key="3">
    <source>
        <dbReference type="Proteomes" id="UP001328107"/>
    </source>
</evidence>
<feature type="compositionally biased region" description="Low complexity" evidence="1">
    <location>
        <begin position="9"/>
        <end position="37"/>
    </location>
</feature>
<accession>A0AAN5IFI8</accession>
<reference evidence="3" key="1">
    <citation type="submission" date="2022-10" db="EMBL/GenBank/DDBJ databases">
        <title>Genome assembly of Pristionchus species.</title>
        <authorList>
            <person name="Yoshida K."/>
            <person name="Sommer R.J."/>
        </authorList>
    </citation>
    <scope>NUCLEOTIDE SEQUENCE [LARGE SCALE GENOMIC DNA]</scope>
    <source>
        <strain evidence="3">RS5460</strain>
    </source>
</reference>
<feature type="non-terminal residue" evidence="2">
    <location>
        <position position="185"/>
    </location>
</feature>
<evidence type="ECO:0000313" key="2">
    <source>
        <dbReference type="EMBL" id="GMR61036.1"/>
    </source>
</evidence>
<proteinExistence type="predicted"/>